<dbReference type="InterPro" id="IPR043129">
    <property type="entry name" value="ATPase_NBD"/>
</dbReference>
<sequence>MTTDKSWENNLIIVDNEEEYYIGELARTQSEIKNFILDQGSLNRIEDLFLLIKAVLSVLLKEVKDNIILGIGTPISTSIEKMKELSSQLKGEFDVKIINDATKEIIEKKLSITQVLVMPESYGSYYQVVSSFSETNTALNAVVISLDLLTEILTIFEGKLIRKASRNLTNASLFVLSNKIAIALRQKTGIIINPHAILENIRGNMEYVVLSGKTYDIGKIKEHYVRQIAKEIVDNLISVLNNLPLEAEIEYYIVTGEAVELFWTEIEMLILEHNIIDPLELDRIVKVKDPIFSNAIGFESLAKKKLEIGE</sequence>
<reference evidence="2" key="1">
    <citation type="journal article" date="2015" name="Nature">
        <title>Complex archaea that bridge the gap between prokaryotes and eukaryotes.</title>
        <authorList>
            <person name="Spang A."/>
            <person name="Saw J.H."/>
            <person name="Jorgensen S.L."/>
            <person name="Zaremba-Niedzwiedzka K."/>
            <person name="Martijn J."/>
            <person name="Lind A.E."/>
            <person name="van Eijk R."/>
            <person name="Schleper C."/>
            <person name="Guy L."/>
            <person name="Ettema T.J."/>
        </authorList>
    </citation>
    <scope>NUCLEOTIDE SEQUENCE</scope>
</reference>
<dbReference type="Gene3D" id="3.30.420.40">
    <property type="match status" value="2"/>
</dbReference>
<evidence type="ECO:0000259" key="1">
    <source>
        <dbReference type="Pfam" id="PF17989"/>
    </source>
</evidence>
<proteinExistence type="predicted"/>
<dbReference type="EMBL" id="LAZR01005911">
    <property type="protein sequence ID" value="KKM96204.1"/>
    <property type="molecule type" value="Genomic_DNA"/>
</dbReference>
<accession>A0A0F9LMC0</accession>
<evidence type="ECO:0000313" key="2">
    <source>
        <dbReference type="EMBL" id="KKM96204.1"/>
    </source>
</evidence>
<dbReference type="AlphaFoldDB" id="A0A0F9LMC0"/>
<feature type="domain" description="Actin-like protein N-terminal" evidence="1">
    <location>
        <begin position="8"/>
        <end position="123"/>
    </location>
</feature>
<dbReference type="SUPFAM" id="SSF53067">
    <property type="entry name" value="Actin-like ATPase domain"/>
    <property type="match status" value="1"/>
</dbReference>
<organism evidence="2">
    <name type="scientific">marine sediment metagenome</name>
    <dbReference type="NCBI Taxonomy" id="412755"/>
    <lineage>
        <taxon>unclassified sequences</taxon>
        <taxon>metagenomes</taxon>
        <taxon>ecological metagenomes</taxon>
    </lineage>
</organism>
<name>A0A0F9LMC0_9ZZZZ</name>
<gene>
    <name evidence="2" type="ORF">LCGC14_1180510</name>
</gene>
<protein>
    <recommendedName>
        <fullName evidence="1">Actin-like protein N-terminal domain-containing protein</fullName>
    </recommendedName>
</protein>
<dbReference type="InterPro" id="IPR040607">
    <property type="entry name" value="ALP_N"/>
</dbReference>
<dbReference type="Pfam" id="PF17989">
    <property type="entry name" value="ALP_N"/>
    <property type="match status" value="1"/>
</dbReference>
<comment type="caution">
    <text evidence="2">The sequence shown here is derived from an EMBL/GenBank/DDBJ whole genome shotgun (WGS) entry which is preliminary data.</text>
</comment>